<organism evidence="2 3">
    <name type="scientific">Candidatus Kapaibacterium thiocyanatum</name>
    <dbReference type="NCBI Taxonomy" id="1895771"/>
    <lineage>
        <taxon>Bacteria</taxon>
        <taxon>Pseudomonadati</taxon>
        <taxon>Candidatus Kapaibacteriota</taxon>
        <taxon>Candidatus Kapaibacteriia</taxon>
        <taxon>Candidatus Kapaibacteriales</taxon>
        <taxon>Candidatus Kapaibacteriaceae</taxon>
        <taxon>Candidatus Kapaibacterium</taxon>
    </lineage>
</organism>
<reference evidence="2 3" key="1">
    <citation type="submission" date="2016-09" db="EMBL/GenBank/DDBJ databases">
        <title>Genome-resolved meta-omics ties microbial dynamics to process performance in biotechnology for thiocyanate degradation.</title>
        <authorList>
            <person name="Kantor R.S."/>
            <person name="Huddy R.J."/>
            <person name="Iyer R."/>
            <person name="Thomas B.C."/>
            <person name="Brown C.T."/>
            <person name="Anantharaman K."/>
            <person name="Tringe S."/>
            <person name="Hettich R.L."/>
            <person name="Harrison S.T."/>
            <person name="Banfield J.F."/>
        </authorList>
    </citation>
    <scope>NUCLEOTIDE SEQUENCE [LARGE SCALE GENOMIC DNA]</scope>
    <source>
        <strain evidence="2">59-99</strain>
    </source>
</reference>
<keyword evidence="1" id="KW-1133">Transmembrane helix</keyword>
<name>A0A1M3KV18_9BACT</name>
<comment type="caution">
    <text evidence="2">The sequence shown here is derived from an EMBL/GenBank/DDBJ whole genome shotgun (WGS) entry which is preliminary data.</text>
</comment>
<proteinExistence type="predicted"/>
<dbReference type="AlphaFoldDB" id="A0A1M3KV18"/>
<evidence type="ECO:0000313" key="3">
    <source>
        <dbReference type="Proteomes" id="UP000184233"/>
    </source>
</evidence>
<evidence type="ECO:0000256" key="1">
    <source>
        <dbReference type="SAM" id="Phobius"/>
    </source>
</evidence>
<sequence>MFSFLSISHRICSQVMAMLIMACLCIGISRPVVILSAYTAQRATIARMLCEQRTVRNNCCQGKCYVRKQLKEEDRKERQQQQRESRIEITPAVHDGKVTSIAPTVAAAYDVCTPSYSFGIATGPDQSIFHPPRLLS</sequence>
<keyword evidence="1" id="KW-0472">Membrane</keyword>
<gene>
    <name evidence="2" type="ORF">BGO89_13075</name>
</gene>
<accession>A0A1M3KV18</accession>
<dbReference type="Proteomes" id="UP000184233">
    <property type="component" value="Unassembled WGS sequence"/>
</dbReference>
<protein>
    <submittedName>
        <fullName evidence="2">Uncharacterized protein</fullName>
    </submittedName>
</protein>
<feature type="transmembrane region" description="Helical" evidence="1">
    <location>
        <begin position="15"/>
        <end position="38"/>
    </location>
</feature>
<dbReference type="EMBL" id="MKVH01000025">
    <property type="protein sequence ID" value="OJX56265.1"/>
    <property type="molecule type" value="Genomic_DNA"/>
</dbReference>
<evidence type="ECO:0000313" key="2">
    <source>
        <dbReference type="EMBL" id="OJX56265.1"/>
    </source>
</evidence>
<dbReference type="STRING" id="1895771.BGO89_13075"/>
<keyword evidence="1" id="KW-0812">Transmembrane</keyword>